<protein>
    <submittedName>
        <fullName evidence="1">Uncharacterized protein</fullName>
    </submittedName>
</protein>
<dbReference type="Proteomes" id="UP001623349">
    <property type="component" value="Unassembled WGS sequence"/>
</dbReference>
<evidence type="ECO:0000313" key="1">
    <source>
        <dbReference type="EMBL" id="GAB1292966.1"/>
    </source>
</evidence>
<reference evidence="1 2" key="1">
    <citation type="submission" date="2024-08" db="EMBL/GenBank/DDBJ databases">
        <title>The draft genome of Apodemus speciosus.</title>
        <authorList>
            <person name="Nabeshima K."/>
            <person name="Suzuki S."/>
            <person name="Onuma M."/>
        </authorList>
    </citation>
    <scope>NUCLEOTIDE SEQUENCE [LARGE SCALE GENOMIC DNA]</scope>
    <source>
        <strain evidence="1">IB14-021</strain>
    </source>
</reference>
<organism evidence="1 2">
    <name type="scientific">Apodemus speciosus</name>
    <name type="common">Large Japanese field mouse</name>
    <dbReference type="NCBI Taxonomy" id="105296"/>
    <lineage>
        <taxon>Eukaryota</taxon>
        <taxon>Metazoa</taxon>
        <taxon>Chordata</taxon>
        <taxon>Craniata</taxon>
        <taxon>Vertebrata</taxon>
        <taxon>Euteleostomi</taxon>
        <taxon>Mammalia</taxon>
        <taxon>Eutheria</taxon>
        <taxon>Euarchontoglires</taxon>
        <taxon>Glires</taxon>
        <taxon>Rodentia</taxon>
        <taxon>Myomorpha</taxon>
        <taxon>Muroidea</taxon>
        <taxon>Muridae</taxon>
        <taxon>Murinae</taxon>
        <taxon>Apodemus</taxon>
    </lineage>
</organism>
<sequence>MAASLTTDRLGMQLMLAAGSRLSEASLNGRCAEMPTSCASEASSDLYGTSR</sequence>
<evidence type="ECO:0000313" key="2">
    <source>
        <dbReference type="Proteomes" id="UP001623349"/>
    </source>
</evidence>
<accession>A0ABQ0F1M9</accession>
<comment type="caution">
    <text evidence="1">The sequence shown here is derived from an EMBL/GenBank/DDBJ whole genome shotgun (WGS) entry which is preliminary data.</text>
</comment>
<proteinExistence type="predicted"/>
<dbReference type="EMBL" id="BAAFST010000008">
    <property type="protein sequence ID" value="GAB1292966.1"/>
    <property type="molecule type" value="Genomic_DNA"/>
</dbReference>
<keyword evidence="2" id="KW-1185">Reference proteome</keyword>
<gene>
    <name evidence="1" type="ORF">APTSU1_000819700</name>
</gene>
<name>A0ABQ0F1M9_APOSI</name>